<dbReference type="OrthoDB" id="10264149at2759"/>
<dbReference type="Proteomes" id="UP000324800">
    <property type="component" value="Unassembled WGS sequence"/>
</dbReference>
<dbReference type="PROSITE" id="PS00916">
    <property type="entry name" value="PI3_4_KINASE_2"/>
    <property type="match status" value="1"/>
</dbReference>
<evidence type="ECO:0000256" key="1">
    <source>
        <dbReference type="ARBA" id="ARBA00022679"/>
    </source>
</evidence>
<dbReference type="InterPro" id="IPR036940">
    <property type="entry name" value="PI3/4_kinase_cat_sf"/>
</dbReference>
<dbReference type="InterPro" id="IPR015433">
    <property type="entry name" value="PI3/4_kinase"/>
</dbReference>
<dbReference type="GO" id="GO:0004430">
    <property type="term" value="F:1-phosphatidylinositol 4-kinase activity"/>
    <property type="evidence" value="ECO:0007669"/>
    <property type="project" value="TreeGrafter"/>
</dbReference>
<evidence type="ECO:0000313" key="5">
    <source>
        <dbReference type="Proteomes" id="UP000324800"/>
    </source>
</evidence>
<dbReference type="PANTHER" id="PTHR10048">
    <property type="entry name" value="PHOSPHATIDYLINOSITOL KINASE"/>
    <property type="match status" value="1"/>
</dbReference>
<gene>
    <name evidence="4" type="ORF">EZS28_000188</name>
</gene>
<evidence type="ECO:0000256" key="2">
    <source>
        <dbReference type="ARBA" id="ARBA00022777"/>
    </source>
</evidence>
<dbReference type="InterPro" id="IPR000403">
    <property type="entry name" value="PI3/4_kinase_cat_dom"/>
</dbReference>
<protein>
    <submittedName>
        <fullName evidence="4">Putative phosphatidylinositol 4-kinase</fullName>
    </submittedName>
</protein>
<dbReference type="GO" id="GO:0005737">
    <property type="term" value="C:cytoplasm"/>
    <property type="evidence" value="ECO:0007669"/>
    <property type="project" value="TreeGrafter"/>
</dbReference>
<reference evidence="4 5" key="1">
    <citation type="submission" date="2019-03" db="EMBL/GenBank/DDBJ databases">
        <title>Single cell metagenomics reveals metabolic interactions within the superorganism composed of flagellate Streblomastix strix and complex community of Bacteroidetes bacteria on its surface.</title>
        <authorList>
            <person name="Treitli S.C."/>
            <person name="Kolisko M."/>
            <person name="Husnik F."/>
            <person name="Keeling P."/>
            <person name="Hampl V."/>
        </authorList>
    </citation>
    <scope>NUCLEOTIDE SEQUENCE [LARGE SCALE GENOMIC DNA]</scope>
    <source>
        <strain evidence="4">ST1C</strain>
    </source>
</reference>
<keyword evidence="1" id="KW-0808">Transferase</keyword>
<sequence length="456" mass="51397">MEAIWIEAKIPIKMRKYEVVVSAQDGGFVETLYDSISIHAMKQNVLAEMNQHLIEMHNRARDKVAQKAREQADYSNSKIYTIIITTQLQQSKLQQQPLTNSQDVLIKSVFESVQGAAQASLSPQFQAKPKFQLTEKAQQSVEQAVQSALAQFPPNPPPIRAVSLGDCFEHIFGPRHTQQFRRATLNYSRSVAAYSLATYLLAIKDRHNGNIMIDSEGRVIHIDFGFILSRCPGGFNFEQSPFKLTLEMADLMGKNSTAAAVAKYQAVAKNAATTISQQEAWKSGKQYMDEQLSTGPGDFIFGNVSNQEDNIEDELSSLQDGNININNYNKINSRRNSTLNSKDNPKEQIASTDWAGGSIVYEIFKQLFVMGFMSIRRRASYIGKILELMAQYSALPCFDSNDGGKRAIDEFYKRCVLDLSDEAAEQFAQGLITKSYNNQYTSIYDTFQWLQNRIYP</sequence>
<organism evidence="4 5">
    <name type="scientific">Streblomastix strix</name>
    <dbReference type="NCBI Taxonomy" id="222440"/>
    <lineage>
        <taxon>Eukaryota</taxon>
        <taxon>Metamonada</taxon>
        <taxon>Preaxostyla</taxon>
        <taxon>Oxymonadida</taxon>
        <taxon>Streblomastigidae</taxon>
        <taxon>Streblomastix</taxon>
    </lineage>
</organism>
<keyword evidence="2 4" id="KW-0418">Kinase</keyword>
<evidence type="ECO:0000313" key="4">
    <source>
        <dbReference type="EMBL" id="KAA6404279.1"/>
    </source>
</evidence>
<dbReference type="GO" id="GO:0046854">
    <property type="term" value="P:phosphatidylinositol phosphate biosynthetic process"/>
    <property type="evidence" value="ECO:0007669"/>
    <property type="project" value="InterPro"/>
</dbReference>
<dbReference type="EMBL" id="SNRW01000014">
    <property type="protein sequence ID" value="KAA6404279.1"/>
    <property type="molecule type" value="Genomic_DNA"/>
</dbReference>
<proteinExistence type="predicted"/>
<dbReference type="Gene3D" id="1.10.1070.11">
    <property type="entry name" value="Phosphatidylinositol 3-/4-kinase, catalytic domain"/>
    <property type="match status" value="1"/>
</dbReference>
<dbReference type="SUPFAM" id="SSF56112">
    <property type="entry name" value="Protein kinase-like (PK-like)"/>
    <property type="match status" value="2"/>
</dbReference>
<dbReference type="GO" id="GO:0016020">
    <property type="term" value="C:membrane"/>
    <property type="evidence" value="ECO:0007669"/>
    <property type="project" value="TreeGrafter"/>
</dbReference>
<dbReference type="InterPro" id="IPR018936">
    <property type="entry name" value="PI3/4_kinase_CS"/>
</dbReference>
<dbReference type="GO" id="GO:0048015">
    <property type="term" value="P:phosphatidylinositol-mediated signaling"/>
    <property type="evidence" value="ECO:0007669"/>
    <property type="project" value="TreeGrafter"/>
</dbReference>
<evidence type="ECO:0000259" key="3">
    <source>
        <dbReference type="PROSITE" id="PS50290"/>
    </source>
</evidence>
<comment type="caution">
    <text evidence="4">The sequence shown here is derived from an EMBL/GenBank/DDBJ whole genome shotgun (WGS) entry which is preliminary data.</text>
</comment>
<accession>A0A5J4XCN3</accession>
<dbReference type="AlphaFoldDB" id="A0A5J4XCN3"/>
<name>A0A5J4XCN3_9EUKA</name>
<dbReference type="Pfam" id="PF00454">
    <property type="entry name" value="PI3_PI4_kinase"/>
    <property type="match status" value="1"/>
</dbReference>
<dbReference type="PROSITE" id="PS50290">
    <property type="entry name" value="PI3_4_KINASE_3"/>
    <property type="match status" value="1"/>
</dbReference>
<dbReference type="SMART" id="SM00146">
    <property type="entry name" value="PI3Kc"/>
    <property type="match status" value="1"/>
</dbReference>
<dbReference type="PANTHER" id="PTHR10048:SF22">
    <property type="entry name" value="PHOSPHATIDYLINOSITOL 4-KINASE BETA"/>
    <property type="match status" value="1"/>
</dbReference>
<dbReference type="InterPro" id="IPR011009">
    <property type="entry name" value="Kinase-like_dom_sf"/>
</dbReference>
<feature type="domain" description="PI3K/PI4K catalytic" evidence="3">
    <location>
        <begin position="1"/>
        <end position="343"/>
    </location>
</feature>